<reference evidence="1" key="2">
    <citation type="journal article" date="2015" name="Fish Shellfish Immunol.">
        <title>Early steps in the European eel (Anguilla anguilla)-Vibrio vulnificus interaction in the gills: Role of the RtxA13 toxin.</title>
        <authorList>
            <person name="Callol A."/>
            <person name="Pajuelo D."/>
            <person name="Ebbesson L."/>
            <person name="Teles M."/>
            <person name="MacKenzie S."/>
            <person name="Amaro C."/>
        </authorList>
    </citation>
    <scope>NUCLEOTIDE SEQUENCE</scope>
</reference>
<dbReference type="EMBL" id="GBXM01076757">
    <property type="protein sequence ID" value="JAH31820.1"/>
    <property type="molecule type" value="Transcribed_RNA"/>
</dbReference>
<evidence type="ECO:0000313" key="1">
    <source>
        <dbReference type="EMBL" id="JAH31820.1"/>
    </source>
</evidence>
<proteinExistence type="predicted"/>
<protein>
    <submittedName>
        <fullName evidence="1">Uncharacterized protein</fullName>
    </submittedName>
</protein>
<dbReference type="AlphaFoldDB" id="A0A0E9RTQ1"/>
<name>A0A0E9RTQ1_ANGAN</name>
<organism evidence="1">
    <name type="scientific">Anguilla anguilla</name>
    <name type="common">European freshwater eel</name>
    <name type="synonym">Muraena anguilla</name>
    <dbReference type="NCBI Taxonomy" id="7936"/>
    <lineage>
        <taxon>Eukaryota</taxon>
        <taxon>Metazoa</taxon>
        <taxon>Chordata</taxon>
        <taxon>Craniata</taxon>
        <taxon>Vertebrata</taxon>
        <taxon>Euteleostomi</taxon>
        <taxon>Actinopterygii</taxon>
        <taxon>Neopterygii</taxon>
        <taxon>Teleostei</taxon>
        <taxon>Anguilliformes</taxon>
        <taxon>Anguillidae</taxon>
        <taxon>Anguilla</taxon>
    </lineage>
</organism>
<sequence>MLSISLFHEGIYFISYFFYFSCDDHTGPDFSFFGVHYFETPPPEGLVLYLD</sequence>
<accession>A0A0E9RTQ1</accession>
<reference evidence="1" key="1">
    <citation type="submission" date="2014-11" db="EMBL/GenBank/DDBJ databases">
        <authorList>
            <person name="Amaro Gonzalez C."/>
        </authorList>
    </citation>
    <scope>NUCLEOTIDE SEQUENCE</scope>
</reference>